<dbReference type="Pfam" id="PF08984">
    <property type="entry name" value="DUF1858"/>
    <property type="match status" value="1"/>
</dbReference>
<dbReference type="EMBL" id="LR130778">
    <property type="protein sequence ID" value="VDN48175.1"/>
    <property type="molecule type" value="Genomic_DNA"/>
</dbReference>
<dbReference type="RefSeq" id="WP_125137350.1">
    <property type="nucleotide sequence ID" value="NZ_LR130778.1"/>
</dbReference>
<protein>
    <recommendedName>
        <fullName evidence="1">DUF1858 domain-containing protein</fullName>
    </recommendedName>
</protein>
<name>A0A3P7NYX5_9FIRM</name>
<feature type="domain" description="DUF1858" evidence="1">
    <location>
        <begin position="3"/>
        <end position="60"/>
    </location>
</feature>
<keyword evidence="3" id="KW-1185">Reference proteome</keyword>
<dbReference type="Gene3D" id="1.10.3910.10">
    <property type="entry name" value="SP0561-like"/>
    <property type="match status" value="1"/>
</dbReference>
<organism evidence="2 3">
    <name type="scientific">Petrocella atlantisensis</name>
    <dbReference type="NCBI Taxonomy" id="2173034"/>
    <lineage>
        <taxon>Bacteria</taxon>
        <taxon>Bacillati</taxon>
        <taxon>Bacillota</taxon>
        <taxon>Clostridia</taxon>
        <taxon>Lachnospirales</taxon>
        <taxon>Vallitaleaceae</taxon>
        <taxon>Petrocella</taxon>
    </lineage>
</organism>
<dbReference type="InterPro" id="IPR038062">
    <property type="entry name" value="ScdA-like_N_sf"/>
</dbReference>
<dbReference type="SUPFAM" id="SSF140683">
    <property type="entry name" value="SP0561-like"/>
    <property type="match status" value="1"/>
</dbReference>
<dbReference type="Proteomes" id="UP000279029">
    <property type="component" value="Chromosome"/>
</dbReference>
<dbReference type="KEGG" id="cbar:PATL70BA_2283"/>
<evidence type="ECO:0000313" key="3">
    <source>
        <dbReference type="Proteomes" id="UP000279029"/>
    </source>
</evidence>
<sequence length="79" mass="9035">MYIDLNKSIYDLCKEDPKIIEIMNTLGFTDITKPAMMNTVGKMMTISKGARMKNIDITTIKNRFIEQGYNIGEAKEDPK</sequence>
<dbReference type="OrthoDB" id="9769774at2"/>
<evidence type="ECO:0000259" key="1">
    <source>
        <dbReference type="Pfam" id="PF08984"/>
    </source>
</evidence>
<proteinExistence type="predicted"/>
<accession>A0A3P7NYX5</accession>
<reference evidence="2 3" key="1">
    <citation type="submission" date="2018-09" db="EMBL/GenBank/DDBJ databases">
        <authorList>
            <person name="Postec A."/>
        </authorList>
    </citation>
    <scope>NUCLEOTIDE SEQUENCE [LARGE SCALE GENOMIC DNA]</scope>
    <source>
        <strain evidence="2">70B-A</strain>
    </source>
</reference>
<gene>
    <name evidence="2" type="ORF">PATL70BA_2283</name>
</gene>
<dbReference type="InterPro" id="IPR015077">
    <property type="entry name" value="DUF1858"/>
</dbReference>
<evidence type="ECO:0000313" key="2">
    <source>
        <dbReference type="EMBL" id="VDN48175.1"/>
    </source>
</evidence>
<dbReference type="AlphaFoldDB" id="A0A3P7NYX5"/>